<gene>
    <name evidence="4" type="ORF">MOV92_11960</name>
</gene>
<feature type="region of interest" description="Disordered" evidence="1">
    <location>
        <begin position="113"/>
        <end position="132"/>
    </location>
</feature>
<proteinExistence type="predicted"/>
<organism evidence="4 5">
    <name type="scientific">Lysobacter gummosus</name>
    <dbReference type="NCBI Taxonomy" id="262324"/>
    <lineage>
        <taxon>Bacteria</taxon>
        <taxon>Pseudomonadati</taxon>
        <taxon>Pseudomonadota</taxon>
        <taxon>Gammaproteobacteria</taxon>
        <taxon>Lysobacterales</taxon>
        <taxon>Lysobacteraceae</taxon>
        <taxon>Lysobacter</taxon>
    </lineage>
</organism>
<feature type="domain" description="Sulfatase-modifying factor enzyme-like" evidence="3">
    <location>
        <begin position="52"/>
        <end position="314"/>
    </location>
</feature>
<dbReference type="RefSeq" id="WP_222837611.1">
    <property type="nucleotide sequence ID" value="NZ_CP011131.1"/>
</dbReference>
<feature type="chain" id="PRO_5047350617" evidence="2">
    <location>
        <begin position="31"/>
        <end position="336"/>
    </location>
</feature>
<dbReference type="SUPFAM" id="SSF56436">
    <property type="entry name" value="C-type lectin-like"/>
    <property type="match status" value="1"/>
</dbReference>
<dbReference type="EMBL" id="CP093547">
    <property type="protein sequence ID" value="UNP31917.1"/>
    <property type="molecule type" value="Genomic_DNA"/>
</dbReference>
<dbReference type="Gene3D" id="3.90.1580.10">
    <property type="entry name" value="paralog of FGE (formylglycine-generating enzyme)"/>
    <property type="match status" value="1"/>
</dbReference>
<accession>A0ABY3XJW5</accession>
<dbReference type="InterPro" id="IPR016187">
    <property type="entry name" value="CTDL_fold"/>
</dbReference>
<reference evidence="4 5" key="1">
    <citation type="submission" date="2022-03" db="EMBL/GenBank/DDBJ databases">
        <title>Complete genome sequence of Lysobacter capsici VKM B-2533 and Lysobacter gummosus 10.1.1, promising sources of lytic agents.</title>
        <authorList>
            <person name="Tarlachkov S.V."/>
            <person name="Kudryakova I.V."/>
            <person name="Afoshin A.S."/>
            <person name="Leontyevskaya E.A."/>
            <person name="Leontyevskaya N.V."/>
        </authorList>
    </citation>
    <scope>NUCLEOTIDE SEQUENCE [LARGE SCALE GENOMIC DNA]</scope>
    <source>
        <strain evidence="4 5">10.1.1</strain>
    </source>
</reference>
<dbReference type="InterPro" id="IPR042095">
    <property type="entry name" value="SUMF_sf"/>
</dbReference>
<protein>
    <submittedName>
        <fullName evidence="4">Formylglycine-generating enzyme family protein</fullName>
    </submittedName>
</protein>
<name>A0ABY3XJW5_9GAMM</name>
<dbReference type="Proteomes" id="UP000829194">
    <property type="component" value="Chromosome"/>
</dbReference>
<feature type="signal peptide" evidence="2">
    <location>
        <begin position="1"/>
        <end position="30"/>
    </location>
</feature>
<evidence type="ECO:0000259" key="3">
    <source>
        <dbReference type="Pfam" id="PF03781"/>
    </source>
</evidence>
<evidence type="ECO:0000256" key="1">
    <source>
        <dbReference type="SAM" id="MobiDB-lite"/>
    </source>
</evidence>
<dbReference type="InterPro" id="IPR051043">
    <property type="entry name" value="Sulfatase_Mod_Factor_Kinase"/>
</dbReference>
<evidence type="ECO:0000313" key="4">
    <source>
        <dbReference type="EMBL" id="UNP31917.1"/>
    </source>
</evidence>
<dbReference type="Pfam" id="PF03781">
    <property type="entry name" value="FGE-sulfatase"/>
    <property type="match status" value="1"/>
</dbReference>
<evidence type="ECO:0000313" key="5">
    <source>
        <dbReference type="Proteomes" id="UP000829194"/>
    </source>
</evidence>
<sequence length="336" mass="36277">MHRLAISTAAALGLAALVPSVLLIGAPAFAKGPTADLKAYTESVAGTAIGFDMVPIPAGRYRMGSPASESGREADEGPQTDVTVGAFWMSKYEVTWDEYDQFRKLAPKLSKGADAPADAVTGPTPPYADESWGFGKGRQPAIGMTWHAATEYCRWLSAKTGHHYRLPTEAEWEYAARAGTNTPWSSGEDAASLDASAWHAGNANSAPHRVGGKKPNAFGLYDMHGNIAEWTLDRYDPKRYAALKGPAAKDPVALPGAARYPHVVRGGSFEDDAVHVRSAARRASKPAWSRRDPQEPQSVWWHTDASFVGFRVVRAMDEAPALKQFKSKVTRASPNQ</sequence>
<evidence type="ECO:0000256" key="2">
    <source>
        <dbReference type="SAM" id="SignalP"/>
    </source>
</evidence>
<dbReference type="PANTHER" id="PTHR23150">
    <property type="entry name" value="SULFATASE MODIFYING FACTOR 1, 2"/>
    <property type="match status" value="1"/>
</dbReference>
<dbReference type="PANTHER" id="PTHR23150:SF19">
    <property type="entry name" value="FORMYLGLYCINE-GENERATING ENZYME"/>
    <property type="match status" value="1"/>
</dbReference>
<keyword evidence="5" id="KW-1185">Reference proteome</keyword>
<dbReference type="InterPro" id="IPR005532">
    <property type="entry name" value="SUMF_dom"/>
</dbReference>
<keyword evidence="2" id="KW-0732">Signal</keyword>